<protein>
    <submittedName>
        <fullName evidence="2">Uncharacterized protein</fullName>
    </submittedName>
</protein>
<organism evidence="2 3">
    <name type="scientific">Streptomyces purpureus</name>
    <dbReference type="NCBI Taxonomy" id="1951"/>
    <lineage>
        <taxon>Bacteria</taxon>
        <taxon>Bacillati</taxon>
        <taxon>Actinomycetota</taxon>
        <taxon>Actinomycetes</taxon>
        <taxon>Kitasatosporales</taxon>
        <taxon>Streptomycetaceae</taxon>
        <taxon>Streptomyces</taxon>
    </lineage>
</organism>
<name>A0A918LRN0_9ACTN</name>
<evidence type="ECO:0000313" key="2">
    <source>
        <dbReference type="EMBL" id="GGT43506.1"/>
    </source>
</evidence>
<accession>A0A918LRN0</accession>
<proteinExistence type="predicted"/>
<reference evidence="2" key="1">
    <citation type="journal article" date="2014" name="Int. J. Syst. Evol. Microbiol.">
        <title>Complete genome sequence of Corynebacterium casei LMG S-19264T (=DSM 44701T), isolated from a smear-ripened cheese.</title>
        <authorList>
            <consortium name="US DOE Joint Genome Institute (JGI-PGF)"/>
            <person name="Walter F."/>
            <person name="Albersmeier A."/>
            <person name="Kalinowski J."/>
            <person name="Ruckert C."/>
        </authorList>
    </citation>
    <scope>NUCLEOTIDE SEQUENCE</scope>
    <source>
        <strain evidence="2">JCM 3172</strain>
    </source>
</reference>
<reference evidence="2" key="2">
    <citation type="submission" date="2020-09" db="EMBL/GenBank/DDBJ databases">
        <authorList>
            <person name="Sun Q."/>
            <person name="Ohkuma M."/>
        </authorList>
    </citation>
    <scope>NUCLEOTIDE SEQUENCE</scope>
    <source>
        <strain evidence="2">JCM 3172</strain>
    </source>
</reference>
<keyword evidence="3" id="KW-1185">Reference proteome</keyword>
<comment type="caution">
    <text evidence="2">The sequence shown here is derived from an EMBL/GenBank/DDBJ whole genome shotgun (WGS) entry which is preliminary data.</text>
</comment>
<feature type="region of interest" description="Disordered" evidence="1">
    <location>
        <begin position="158"/>
        <end position="177"/>
    </location>
</feature>
<dbReference type="Proteomes" id="UP000619486">
    <property type="component" value="Unassembled WGS sequence"/>
</dbReference>
<dbReference type="AlphaFoldDB" id="A0A918LRN0"/>
<gene>
    <name evidence="2" type="ORF">GCM10014713_41530</name>
</gene>
<sequence length="284" mass="30947">MTFEYRDPTGELIYFGPAVVNWHNPTQAVAVETEGGRPLYFAVDHVEEVIVTVWDAARQAAGQTPTGPACTCRFDPAAEKNHRPWCAIWPLGPAAGQTVCIHPDGYEGECPCVTDCGCCKATPAAERHCACNHLRGQHNTACAHCPCVGFAETWPPQAAGQTPTTEPDPATSDDPTPLRWGLGDVLWSDDDTVIVCLSGPDREPYWLELDPERATALRDDLAGPDREEPAEAQPAEAPLTDAERQFLTFALDLAADRMASDDGFTDEDEAALARFRRMADEETH</sequence>
<evidence type="ECO:0000313" key="3">
    <source>
        <dbReference type="Proteomes" id="UP000619486"/>
    </source>
</evidence>
<dbReference type="EMBL" id="BMQQ01000016">
    <property type="protein sequence ID" value="GGT43506.1"/>
    <property type="molecule type" value="Genomic_DNA"/>
</dbReference>
<dbReference type="RefSeq" id="WP_189203056.1">
    <property type="nucleotide sequence ID" value="NZ_BMQQ01000016.1"/>
</dbReference>
<evidence type="ECO:0000256" key="1">
    <source>
        <dbReference type="SAM" id="MobiDB-lite"/>
    </source>
</evidence>
<feature type="region of interest" description="Disordered" evidence="1">
    <location>
        <begin position="222"/>
        <end position="241"/>
    </location>
</feature>